<gene>
    <name evidence="3" type="ORF">SCAL_001431</name>
</gene>
<dbReference type="EMBL" id="LYOS01000004">
    <property type="protein sequence ID" value="OFV67513.1"/>
    <property type="molecule type" value="Genomic_DNA"/>
</dbReference>
<dbReference type="GO" id="GO:0005829">
    <property type="term" value="C:cytosol"/>
    <property type="evidence" value="ECO:0007669"/>
    <property type="project" value="TreeGrafter"/>
</dbReference>
<reference evidence="3" key="1">
    <citation type="submission" date="2016-05" db="EMBL/GenBank/DDBJ databases">
        <title>Microbial consortia oxidize butane by reversing methanogenesis.</title>
        <authorList>
            <person name="Laso-Perez R."/>
            <person name="Richter M."/>
            <person name="Wegener G."/>
            <person name="Musat F."/>
        </authorList>
    </citation>
    <scope>NUCLEOTIDE SEQUENCE [LARGE SCALE GENOMIC DNA]</scope>
    <source>
        <strain evidence="3">BOX2</strain>
    </source>
</reference>
<dbReference type="InterPro" id="IPR029056">
    <property type="entry name" value="Ribokinase-like"/>
</dbReference>
<dbReference type="NCBIfam" id="TIGR00097">
    <property type="entry name" value="HMP-P_kinase"/>
    <property type="match status" value="1"/>
</dbReference>
<dbReference type="STRING" id="1838285.SCAL_001431"/>
<dbReference type="GO" id="GO:0008972">
    <property type="term" value="F:phosphomethylpyrimidine kinase activity"/>
    <property type="evidence" value="ECO:0007669"/>
    <property type="project" value="InterPro"/>
</dbReference>
<keyword evidence="3" id="KW-0418">Kinase</keyword>
<evidence type="ECO:0000259" key="2">
    <source>
        <dbReference type="Pfam" id="PF10120"/>
    </source>
</evidence>
<dbReference type="AlphaFoldDB" id="A0A1F2P8L7"/>
<dbReference type="InterPro" id="IPR019293">
    <property type="entry name" value="ThiN"/>
</dbReference>
<organism evidence="3 4">
    <name type="scientific">Candidatus Syntropharchaeum caldarium</name>
    <dbReference type="NCBI Taxonomy" id="1838285"/>
    <lineage>
        <taxon>Archaea</taxon>
        <taxon>Methanobacteriati</taxon>
        <taxon>Methanobacteriota</taxon>
        <taxon>Stenosarchaea group</taxon>
        <taxon>Methanomicrobia</taxon>
        <taxon>Methanosarcinales</taxon>
        <taxon>ANME-2 cluster</taxon>
        <taxon>Candidatus Syntropharchaeum</taxon>
    </lineage>
</organism>
<feature type="domain" description="Pyridoxamine kinase/Phosphomethylpyrimidine kinase" evidence="1">
    <location>
        <begin position="14"/>
        <end position="250"/>
    </location>
</feature>
<dbReference type="SUPFAM" id="SSF53613">
    <property type="entry name" value="Ribokinase-like"/>
    <property type="match status" value="1"/>
</dbReference>
<dbReference type="Pfam" id="PF08543">
    <property type="entry name" value="Phos_pyr_kin"/>
    <property type="match status" value="1"/>
</dbReference>
<dbReference type="InterPro" id="IPR013749">
    <property type="entry name" value="PM/HMP-P_kinase-1"/>
</dbReference>
<feature type="domain" description="Thiamine-phosphate synthase ThiN" evidence="2">
    <location>
        <begin position="268"/>
        <end position="430"/>
    </location>
</feature>
<accession>A0A1F2P8L7</accession>
<dbReference type="SUPFAM" id="SSF53639">
    <property type="entry name" value="AraD/HMP-PK domain-like"/>
    <property type="match status" value="1"/>
</dbReference>
<sequence>MNRRDIFLTIGGSDPSAGAGIQADLKTFQVMGEYGASVVTSITSQNTSGFSGRYDLPPAIIQSQIQAIVEDMTIAAVKIGMVGSGAAIRTIAGELSTIEAPVFLDPVILSTTGGQLLDRDSIDLLKEELVSIAYLVIPNAKEAEILTGRSGADAARELSRLGAANVIITGGDTEGTDLLLDEEGNLSLIGEGLEVVEGNFHGTGCTYTSSIAVNIVRGMNLLDAAESAKRFVMEGIIDAYPVGYGLIPVNQSARLIRTSNRYLVIEDVKNAVCRLLDHRITRLLPEVGSNLAVAIPNAKGKEDVAAVRGRIVKCGNAAVQVGPVEFGASDHIARIVLSMMRFDPDMRACCNIRYSDEIIDVASSIEFLSGSFSREDEPEGVNTMDWGVTSVIKEYGCIPDLIYDKGGIGKEAMIRVTGKSGTEVTSKIIKLLEAL</sequence>
<dbReference type="EC" id="2.-.-.-" evidence="3"/>
<dbReference type="PATRIC" id="fig|1838285.3.peg.1454"/>
<dbReference type="PANTHER" id="PTHR20858:SF17">
    <property type="entry name" value="HYDROXYMETHYLPYRIMIDINE_PHOSPHOMETHYLPYRIMIDINE KINASE THI20-RELATED"/>
    <property type="match status" value="1"/>
</dbReference>
<evidence type="ECO:0000259" key="1">
    <source>
        <dbReference type="Pfam" id="PF08543"/>
    </source>
</evidence>
<keyword evidence="3" id="KW-0808">Transferase</keyword>
<keyword evidence="4" id="KW-1185">Reference proteome</keyword>
<proteinExistence type="predicted"/>
<dbReference type="Gene3D" id="3.40.225.10">
    <property type="entry name" value="Class II aldolase/adducin N-terminal domain"/>
    <property type="match status" value="1"/>
</dbReference>
<dbReference type="GO" id="GO:0008902">
    <property type="term" value="F:hydroxymethylpyrimidine kinase activity"/>
    <property type="evidence" value="ECO:0007669"/>
    <property type="project" value="TreeGrafter"/>
</dbReference>
<evidence type="ECO:0000313" key="4">
    <source>
        <dbReference type="Proteomes" id="UP000186940"/>
    </source>
</evidence>
<name>A0A1F2P8L7_9EURY</name>
<dbReference type="InterPro" id="IPR004399">
    <property type="entry name" value="HMP/HMP-P_kinase_dom"/>
</dbReference>
<dbReference type="InterPro" id="IPR036409">
    <property type="entry name" value="Aldolase_II/adducin_N_sf"/>
</dbReference>
<dbReference type="GO" id="GO:0009228">
    <property type="term" value="P:thiamine biosynthetic process"/>
    <property type="evidence" value="ECO:0007669"/>
    <property type="project" value="InterPro"/>
</dbReference>
<comment type="caution">
    <text evidence="3">The sequence shown here is derived from an EMBL/GenBank/DDBJ whole genome shotgun (WGS) entry which is preliminary data.</text>
</comment>
<protein>
    <submittedName>
        <fullName evidence="3">Phosphomethylpyrimidine kinase type-2 domain protein</fullName>
        <ecNumber evidence="3">2.-.-.-</ecNumber>
    </submittedName>
</protein>
<dbReference type="CDD" id="cd01169">
    <property type="entry name" value="HMPP_kinase"/>
    <property type="match status" value="1"/>
</dbReference>
<dbReference type="Gene3D" id="3.40.1190.20">
    <property type="match status" value="1"/>
</dbReference>
<evidence type="ECO:0000313" key="3">
    <source>
        <dbReference type="EMBL" id="OFV67513.1"/>
    </source>
</evidence>
<dbReference type="Pfam" id="PF10120">
    <property type="entry name" value="ThiN"/>
    <property type="match status" value="1"/>
</dbReference>
<dbReference type="PANTHER" id="PTHR20858">
    <property type="entry name" value="PHOSPHOMETHYLPYRIMIDINE KINASE"/>
    <property type="match status" value="1"/>
</dbReference>
<dbReference type="Proteomes" id="UP000186940">
    <property type="component" value="Unassembled WGS sequence"/>
</dbReference>